<organism evidence="2 3">
    <name type="scientific">Pleurodeles waltl</name>
    <name type="common">Iberian ribbed newt</name>
    <dbReference type="NCBI Taxonomy" id="8319"/>
    <lineage>
        <taxon>Eukaryota</taxon>
        <taxon>Metazoa</taxon>
        <taxon>Chordata</taxon>
        <taxon>Craniata</taxon>
        <taxon>Vertebrata</taxon>
        <taxon>Euteleostomi</taxon>
        <taxon>Amphibia</taxon>
        <taxon>Batrachia</taxon>
        <taxon>Caudata</taxon>
        <taxon>Salamandroidea</taxon>
        <taxon>Salamandridae</taxon>
        <taxon>Pleurodelinae</taxon>
        <taxon>Pleurodeles</taxon>
    </lineage>
</organism>
<sequence length="118" mass="12928">MERVPCSGRRGQSWQRVSDLRNITADRSPWQRHQGRPEPQHERPRHPVTKDSGIKGPPDMAIIPPSSQAGGDCISGSHGGPGTLYGLVLVDLEQHIRIELIHMAIHQMACGKILGTDG</sequence>
<name>A0AAV7UT63_PLEWA</name>
<dbReference type="AlphaFoldDB" id="A0AAV7UT63"/>
<gene>
    <name evidence="2" type="ORF">NDU88_001585</name>
</gene>
<reference evidence="2" key="1">
    <citation type="journal article" date="2022" name="bioRxiv">
        <title>Sequencing and chromosome-scale assembly of the giantPleurodeles waltlgenome.</title>
        <authorList>
            <person name="Brown T."/>
            <person name="Elewa A."/>
            <person name="Iarovenko S."/>
            <person name="Subramanian E."/>
            <person name="Araus A.J."/>
            <person name="Petzold A."/>
            <person name="Susuki M."/>
            <person name="Suzuki K.-i.T."/>
            <person name="Hayashi T."/>
            <person name="Toyoda A."/>
            <person name="Oliveira C."/>
            <person name="Osipova E."/>
            <person name="Leigh N.D."/>
            <person name="Simon A."/>
            <person name="Yun M.H."/>
        </authorList>
    </citation>
    <scope>NUCLEOTIDE SEQUENCE</scope>
    <source>
        <strain evidence="2">20211129_DDA</strain>
        <tissue evidence="2">Liver</tissue>
    </source>
</reference>
<evidence type="ECO:0000256" key="1">
    <source>
        <dbReference type="SAM" id="MobiDB-lite"/>
    </source>
</evidence>
<accession>A0AAV7UT63</accession>
<proteinExistence type="predicted"/>
<protein>
    <submittedName>
        <fullName evidence="2">Uncharacterized protein</fullName>
    </submittedName>
</protein>
<dbReference type="Proteomes" id="UP001066276">
    <property type="component" value="Chromosome 2_2"/>
</dbReference>
<feature type="region of interest" description="Disordered" evidence="1">
    <location>
        <begin position="1"/>
        <end position="75"/>
    </location>
</feature>
<dbReference type="EMBL" id="JANPWB010000004">
    <property type="protein sequence ID" value="KAJ1192273.1"/>
    <property type="molecule type" value="Genomic_DNA"/>
</dbReference>
<evidence type="ECO:0000313" key="3">
    <source>
        <dbReference type="Proteomes" id="UP001066276"/>
    </source>
</evidence>
<comment type="caution">
    <text evidence="2">The sequence shown here is derived from an EMBL/GenBank/DDBJ whole genome shotgun (WGS) entry which is preliminary data.</text>
</comment>
<evidence type="ECO:0000313" key="2">
    <source>
        <dbReference type="EMBL" id="KAJ1192273.1"/>
    </source>
</evidence>
<keyword evidence="3" id="KW-1185">Reference proteome</keyword>